<organism evidence="4 5">
    <name type="scientific">Exidia glandulosa HHB12029</name>
    <dbReference type="NCBI Taxonomy" id="1314781"/>
    <lineage>
        <taxon>Eukaryota</taxon>
        <taxon>Fungi</taxon>
        <taxon>Dikarya</taxon>
        <taxon>Basidiomycota</taxon>
        <taxon>Agaricomycotina</taxon>
        <taxon>Agaricomycetes</taxon>
        <taxon>Auriculariales</taxon>
        <taxon>Exidiaceae</taxon>
        <taxon>Exidia</taxon>
    </lineage>
</organism>
<dbReference type="EMBL" id="KV425888">
    <property type="protein sequence ID" value="KZW02420.1"/>
    <property type="molecule type" value="Genomic_DNA"/>
</dbReference>
<evidence type="ECO:0000256" key="2">
    <source>
        <dbReference type="ARBA" id="ARBA00022643"/>
    </source>
</evidence>
<evidence type="ECO:0000256" key="3">
    <source>
        <dbReference type="ARBA" id="ARBA00023002"/>
    </source>
</evidence>
<dbReference type="Gene3D" id="3.20.20.70">
    <property type="entry name" value="Aldolase class I"/>
    <property type="match status" value="1"/>
</dbReference>
<dbReference type="InterPro" id="IPR004136">
    <property type="entry name" value="NMO"/>
</dbReference>
<dbReference type="Pfam" id="PF03060">
    <property type="entry name" value="NMO"/>
    <property type="match status" value="1"/>
</dbReference>
<accession>A0A166BM90</accession>
<reference evidence="4 5" key="1">
    <citation type="journal article" date="2016" name="Mol. Biol. Evol.">
        <title>Comparative Genomics of Early-Diverging Mushroom-Forming Fungi Provides Insights into the Origins of Lignocellulose Decay Capabilities.</title>
        <authorList>
            <person name="Nagy L.G."/>
            <person name="Riley R."/>
            <person name="Tritt A."/>
            <person name="Adam C."/>
            <person name="Daum C."/>
            <person name="Floudas D."/>
            <person name="Sun H."/>
            <person name="Yadav J.S."/>
            <person name="Pangilinan J."/>
            <person name="Larsson K.H."/>
            <person name="Matsuura K."/>
            <person name="Barry K."/>
            <person name="Labutti K."/>
            <person name="Kuo R."/>
            <person name="Ohm R.A."/>
            <person name="Bhattacharya S.S."/>
            <person name="Shirouzu T."/>
            <person name="Yoshinaga Y."/>
            <person name="Martin F.M."/>
            <person name="Grigoriev I.V."/>
            <person name="Hibbett D.S."/>
        </authorList>
    </citation>
    <scope>NUCLEOTIDE SEQUENCE [LARGE SCALE GENOMIC DNA]</scope>
    <source>
        <strain evidence="4 5">HHB12029</strain>
    </source>
</reference>
<evidence type="ECO:0000313" key="4">
    <source>
        <dbReference type="EMBL" id="KZW02420.1"/>
    </source>
</evidence>
<sequence length="335" mass="34816">MRTPLTNLLKCRIPLFGASMAGCAGGALAAAVSKAGGFGFIGIAMPSNEYIDAQLDIARKALGVESGRLPIGMGFLGWWLESVADGETYIQRAAPQVQVVWLSFGRDLRKWYDVARAADASVKIAVVVNTAAEALTAASWGADILIAQGVEAGGHGAAKGVPTISLLPVVFAALQAKYATSRPVLLAAGGISTGAQAAAALALGADGAVIGTRLLATPECIGYSDAQKNAIVAADESSTARTMVFDEVRGTTGWPEGIDGRGLCNKTYYDDVAGRPFAEIKADFDVALKNGDVSRMVTWSGTSVGSVSSVKPAEVVIRELEDEMISSIRRIHDLI</sequence>
<name>A0A166BM90_EXIGL</name>
<keyword evidence="1" id="KW-0285">Flavoprotein</keyword>
<dbReference type="CDD" id="cd04730">
    <property type="entry name" value="NPD_like"/>
    <property type="match status" value="1"/>
</dbReference>
<evidence type="ECO:0000313" key="5">
    <source>
        <dbReference type="Proteomes" id="UP000077266"/>
    </source>
</evidence>
<dbReference type="Proteomes" id="UP000077266">
    <property type="component" value="Unassembled WGS sequence"/>
</dbReference>
<keyword evidence="3" id="KW-0560">Oxidoreductase</keyword>
<keyword evidence="2" id="KW-0288">FMN</keyword>
<dbReference type="GO" id="GO:0018580">
    <property type="term" value="F:nitronate monooxygenase activity"/>
    <property type="evidence" value="ECO:0007669"/>
    <property type="project" value="InterPro"/>
</dbReference>
<dbReference type="OrthoDB" id="2349068at2759"/>
<keyword evidence="5" id="KW-1185">Reference proteome</keyword>
<dbReference type="STRING" id="1314781.A0A166BM90"/>
<dbReference type="PANTHER" id="PTHR32332">
    <property type="entry name" value="2-NITROPROPANE DIOXYGENASE"/>
    <property type="match status" value="1"/>
</dbReference>
<evidence type="ECO:0000256" key="1">
    <source>
        <dbReference type="ARBA" id="ARBA00022630"/>
    </source>
</evidence>
<dbReference type="InParanoid" id="A0A166BM90"/>
<dbReference type="SUPFAM" id="SSF51412">
    <property type="entry name" value="Inosine monophosphate dehydrogenase (IMPDH)"/>
    <property type="match status" value="1"/>
</dbReference>
<dbReference type="PANTHER" id="PTHR32332:SF34">
    <property type="entry name" value="2-NITROPROPANE DIOXYGENASE FAMILY, PUTATIVE-RELATED"/>
    <property type="match status" value="1"/>
</dbReference>
<proteinExistence type="predicted"/>
<protein>
    <submittedName>
        <fullName evidence="4">Inosine monophosphate dehydrogenase</fullName>
    </submittedName>
</protein>
<gene>
    <name evidence="4" type="ORF">EXIGLDRAFT_738295</name>
</gene>
<dbReference type="AlphaFoldDB" id="A0A166BM90"/>
<dbReference type="InterPro" id="IPR013785">
    <property type="entry name" value="Aldolase_TIM"/>
</dbReference>
<dbReference type="PROSITE" id="PS51257">
    <property type="entry name" value="PROKAR_LIPOPROTEIN"/>
    <property type="match status" value="1"/>
</dbReference>